<organism evidence="3 4">
    <name type="scientific">Natronococcus amylolyticus DSM 10524</name>
    <dbReference type="NCBI Taxonomy" id="1227497"/>
    <lineage>
        <taxon>Archaea</taxon>
        <taxon>Methanobacteriati</taxon>
        <taxon>Methanobacteriota</taxon>
        <taxon>Stenosarchaea group</taxon>
        <taxon>Halobacteria</taxon>
        <taxon>Halobacteriales</taxon>
        <taxon>Natrialbaceae</taxon>
        <taxon>Natronococcus</taxon>
    </lineage>
</organism>
<dbReference type="Gene3D" id="1.10.10.10">
    <property type="entry name" value="Winged helix-like DNA-binding domain superfamily/Winged helix DNA-binding domain"/>
    <property type="match status" value="1"/>
</dbReference>
<dbReference type="InterPro" id="IPR036388">
    <property type="entry name" value="WH-like_DNA-bd_sf"/>
</dbReference>
<dbReference type="AlphaFoldDB" id="L9WWC5"/>
<dbReference type="InterPro" id="IPR055768">
    <property type="entry name" value="DUF7344"/>
</dbReference>
<evidence type="ECO:0000313" key="4">
    <source>
        <dbReference type="Proteomes" id="UP000011688"/>
    </source>
</evidence>
<sequence>MLLAISDPESLTAPSAEAADETSATFDLLANRRRRLVLRRLAESDAPVSVDDLVDHVVLAEDGSESRSVASVGDAVIGTRRRVRLSLHHVHLPKLAEANVVDVDSGSHAVSLGENGSGLLGRLTRIDE</sequence>
<accession>L9WWC5</accession>
<feature type="domain" description="DUF7344" evidence="2">
    <location>
        <begin position="26"/>
        <end position="110"/>
    </location>
</feature>
<dbReference type="RefSeq" id="WP_005559776.1">
    <property type="nucleotide sequence ID" value="NZ_AOIB01000040.1"/>
</dbReference>
<reference evidence="3 4" key="1">
    <citation type="journal article" date="2014" name="PLoS Genet.">
        <title>Phylogenetically driven sequencing of extremely halophilic archaea reveals strategies for static and dynamic osmo-response.</title>
        <authorList>
            <person name="Becker E.A."/>
            <person name="Seitzer P.M."/>
            <person name="Tritt A."/>
            <person name="Larsen D."/>
            <person name="Krusor M."/>
            <person name="Yao A.I."/>
            <person name="Wu D."/>
            <person name="Madern D."/>
            <person name="Eisen J.A."/>
            <person name="Darling A.E."/>
            <person name="Facciotti M.T."/>
        </authorList>
    </citation>
    <scope>NUCLEOTIDE SEQUENCE [LARGE SCALE GENOMIC DNA]</scope>
    <source>
        <strain evidence="3 4">DSM 10524</strain>
    </source>
</reference>
<evidence type="ECO:0000256" key="1">
    <source>
        <dbReference type="SAM" id="MobiDB-lite"/>
    </source>
</evidence>
<protein>
    <recommendedName>
        <fullName evidence="2">DUF7344 domain-containing protein</fullName>
    </recommendedName>
</protein>
<keyword evidence="4" id="KW-1185">Reference proteome</keyword>
<dbReference type="EMBL" id="AOIB01000040">
    <property type="protein sequence ID" value="ELY53804.1"/>
    <property type="molecule type" value="Genomic_DNA"/>
</dbReference>
<gene>
    <name evidence="3" type="ORF">C491_20886</name>
</gene>
<evidence type="ECO:0000259" key="2">
    <source>
        <dbReference type="Pfam" id="PF24035"/>
    </source>
</evidence>
<name>L9WWC5_9EURY</name>
<proteinExistence type="predicted"/>
<dbReference type="eggNOG" id="arCOG03828">
    <property type="taxonomic scope" value="Archaea"/>
</dbReference>
<feature type="region of interest" description="Disordered" evidence="1">
    <location>
        <begin position="1"/>
        <end position="21"/>
    </location>
</feature>
<evidence type="ECO:0000313" key="3">
    <source>
        <dbReference type="EMBL" id="ELY53804.1"/>
    </source>
</evidence>
<comment type="caution">
    <text evidence="3">The sequence shown here is derived from an EMBL/GenBank/DDBJ whole genome shotgun (WGS) entry which is preliminary data.</text>
</comment>
<dbReference type="Proteomes" id="UP000011688">
    <property type="component" value="Unassembled WGS sequence"/>
</dbReference>
<dbReference type="Pfam" id="PF24035">
    <property type="entry name" value="DUF7344"/>
    <property type="match status" value="1"/>
</dbReference>